<sequence length="119" mass="12926">MSMTLPLAILARSRTSNCCAHQLSPPPSLVHLHLRVPPRLKSAADKIQRSAVQRSTAGGRADMACQLGLARAKASATSNTRPCSWLLQLTKGPLVQVGGLKTRATTCECSFDRRRLSYR</sequence>
<dbReference type="EMBL" id="KZ805396">
    <property type="protein sequence ID" value="PVH99222.1"/>
    <property type="molecule type" value="Genomic_DNA"/>
</dbReference>
<proteinExistence type="predicted"/>
<dbReference type="Proteomes" id="UP000244855">
    <property type="component" value="Unassembled WGS sequence"/>
</dbReference>
<evidence type="ECO:0000313" key="1">
    <source>
        <dbReference type="EMBL" id="PVH99222.1"/>
    </source>
</evidence>
<gene>
    <name evidence="1" type="ORF">DM02DRAFT_437903</name>
</gene>
<evidence type="ECO:0000313" key="2">
    <source>
        <dbReference type="Proteomes" id="UP000244855"/>
    </source>
</evidence>
<accession>A0A2V1DM12</accession>
<keyword evidence="2" id="KW-1185">Reference proteome</keyword>
<organism evidence="1 2">
    <name type="scientific">Periconia macrospinosa</name>
    <dbReference type="NCBI Taxonomy" id="97972"/>
    <lineage>
        <taxon>Eukaryota</taxon>
        <taxon>Fungi</taxon>
        <taxon>Dikarya</taxon>
        <taxon>Ascomycota</taxon>
        <taxon>Pezizomycotina</taxon>
        <taxon>Dothideomycetes</taxon>
        <taxon>Pleosporomycetidae</taxon>
        <taxon>Pleosporales</taxon>
        <taxon>Massarineae</taxon>
        <taxon>Periconiaceae</taxon>
        <taxon>Periconia</taxon>
    </lineage>
</organism>
<reference evidence="1 2" key="1">
    <citation type="journal article" date="2018" name="Sci. Rep.">
        <title>Comparative genomics provides insights into the lifestyle and reveals functional heterogeneity of dark septate endophytic fungi.</title>
        <authorList>
            <person name="Knapp D.G."/>
            <person name="Nemeth J.B."/>
            <person name="Barry K."/>
            <person name="Hainaut M."/>
            <person name="Henrissat B."/>
            <person name="Johnson J."/>
            <person name="Kuo A."/>
            <person name="Lim J.H.P."/>
            <person name="Lipzen A."/>
            <person name="Nolan M."/>
            <person name="Ohm R.A."/>
            <person name="Tamas L."/>
            <person name="Grigoriev I.V."/>
            <person name="Spatafora J.W."/>
            <person name="Nagy L.G."/>
            <person name="Kovacs G.M."/>
        </authorList>
    </citation>
    <scope>NUCLEOTIDE SEQUENCE [LARGE SCALE GENOMIC DNA]</scope>
    <source>
        <strain evidence="1 2">DSE2036</strain>
    </source>
</reference>
<protein>
    <submittedName>
        <fullName evidence="1">Uncharacterized protein</fullName>
    </submittedName>
</protein>
<name>A0A2V1DM12_9PLEO</name>
<dbReference type="AlphaFoldDB" id="A0A2V1DM12"/>